<evidence type="ECO:0000313" key="2">
    <source>
        <dbReference type="Proteomes" id="UP001595846"/>
    </source>
</evidence>
<protein>
    <submittedName>
        <fullName evidence="1">Uncharacterized protein</fullName>
    </submittedName>
</protein>
<reference evidence="1 2" key="1">
    <citation type="journal article" date="2019" name="Int. J. Syst. Evol. Microbiol.">
        <title>The Global Catalogue of Microorganisms (GCM) 10K type strain sequencing project: providing services to taxonomists for standard genome sequencing and annotation.</title>
        <authorList>
            <consortium name="The Broad Institute Genomics Platform"/>
            <consortium name="The Broad Institute Genome Sequencing Center for Infectious Disease"/>
            <person name="Wu L."/>
            <person name="Ma J."/>
        </authorList>
    </citation>
    <scope>NUCLEOTIDE SEQUENCE [LARGE SCALE GENOMIC DNA]</scope>
    <source>
        <strain evidence="1 2">IBRC-M 10256</strain>
    </source>
</reference>
<evidence type="ECO:0000313" key="1">
    <source>
        <dbReference type="EMBL" id="MFC3957658.1"/>
    </source>
</evidence>
<sequence>MAEEGEANLDALFAHIDDELDVTALSEDAAERDGPQARVTAPSVAVAGGAGRTIRNILAAEFGVEPEQVIDFLRSGDPVDRLNTAVEAIESAEEVTKSEYYGQIVFVRPAYRYRLTELAMELV</sequence>
<keyword evidence="2" id="KW-1185">Reference proteome</keyword>
<dbReference type="GeneID" id="73903027"/>
<dbReference type="RefSeq" id="WP_256533884.1">
    <property type="nucleotide sequence ID" value="NZ_CP101824.1"/>
</dbReference>
<gene>
    <name evidence="1" type="ORF">ACFOUR_04620</name>
</gene>
<comment type="caution">
    <text evidence="1">The sequence shown here is derived from an EMBL/GenBank/DDBJ whole genome shotgun (WGS) entry which is preliminary data.</text>
</comment>
<dbReference type="Proteomes" id="UP001595846">
    <property type="component" value="Unassembled WGS sequence"/>
</dbReference>
<organism evidence="1 2">
    <name type="scientific">Halovivax cerinus</name>
    <dbReference type="NCBI Taxonomy" id="1487865"/>
    <lineage>
        <taxon>Archaea</taxon>
        <taxon>Methanobacteriati</taxon>
        <taxon>Methanobacteriota</taxon>
        <taxon>Stenosarchaea group</taxon>
        <taxon>Halobacteria</taxon>
        <taxon>Halobacteriales</taxon>
        <taxon>Natrialbaceae</taxon>
        <taxon>Halovivax</taxon>
    </lineage>
</organism>
<name>A0ABD5NKZ9_9EURY</name>
<dbReference type="AlphaFoldDB" id="A0ABD5NKZ9"/>
<accession>A0ABD5NKZ9</accession>
<dbReference type="EMBL" id="JBHSAQ010000002">
    <property type="protein sequence ID" value="MFC3957658.1"/>
    <property type="molecule type" value="Genomic_DNA"/>
</dbReference>
<proteinExistence type="predicted"/>